<evidence type="ECO:0000313" key="2">
    <source>
        <dbReference type="Proteomes" id="UP001596156"/>
    </source>
</evidence>
<accession>A0ABW0D4H5</accession>
<dbReference type="Proteomes" id="UP001596156">
    <property type="component" value="Unassembled WGS sequence"/>
</dbReference>
<dbReference type="RefSeq" id="WP_344645747.1">
    <property type="nucleotide sequence ID" value="NZ_BAAASS010000020.1"/>
</dbReference>
<name>A0ABW0D4H5_STRFI</name>
<sequence length="118" mass="12786">MASTEAAVQALECRGLSGAVEAELRRLVVEARTFSRKDAAQELWRKLAAYAADVPERGLPRDAEQARITLLSEAERYPAMVTPDPAAAEAMDRELEPAKRAVAERLIRDGGEPGLVLG</sequence>
<keyword evidence="2" id="KW-1185">Reference proteome</keyword>
<gene>
    <name evidence="1" type="ORF">ACFPN6_07035</name>
</gene>
<protein>
    <submittedName>
        <fullName evidence="1">Uncharacterized protein</fullName>
    </submittedName>
</protein>
<evidence type="ECO:0000313" key="1">
    <source>
        <dbReference type="EMBL" id="MFC5224357.1"/>
    </source>
</evidence>
<comment type="caution">
    <text evidence="1">The sequence shown here is derived from an EMBL/GenBank/DDBJ whole genome shotgun (WGS) entry which is preliminary data.</text>
</comment>
<reference evidence="2" key="1">
    <citation type="journal article" date="2019" name="Int. J. Syst. Evol. Microbiol.">
        <title>The Global Catalogue of Microorganisms (GCM) 10K type strain sequencing project: providing services to taxonomists for standard genome sequencing and annotation.</title>
        <authorList>
            <consortium name="The Broad Institute Genomics Platform"/>
            <consortium name="The Broad Institute Genome Sequencing Center for Infectious Disease"/>
            <person name="Wu L."/>
            <person name="Ma J."/>
        </authorList>
    </citation>
    <scope>NUCLEOTIDE SEQUENCE [LARGE SCALE GENOMIC DNA]</scope>
    <source>
        <strain evidence="2">CCM 8479</strain>
    </source>
</reference>
<organism evidence="1 2">
    <name type="scientific">Streptomyces fimbriatus</name>
    <dbReference type="NCBI Taxonomy" id="68197"/>
    <lineage>
        <taxon>Bacteria</taxon>
        <taxon>Bacillati</taxon>
        <taxon>Actinomycetota</taxon>
        <taxon>Actinomycetes</taxon>
        <taxon>Kitasatosporales</taxon>
        <taxon>Streptomycetaceae</taxon>
        <taxon>Streptomyces</taxon>
    </lineage>
</organism>
<dbReference type="EMBL" id="JBHSKL010000008">
    <property type="protein sequence ID" value="MFC5224357.1"/>
    <property type="molecule type" value="Genomic_DNA"/>
</dbReference>
<proteinExistence type="predicted"/>